<dbReference type="InterPro" id="IPR016024">
    <property type="entry name" value="ARM-type_fold"/>
</dbReference>
<dbReference type="InterPro" id="IPR026971">
    <property type="entry name" value="CND1/NCAPD3"/>
</dbReference>
<keyword evidence="13" id="KW-1185">Reference proteome</keyword>
<keyword evidence="7" id="KW-0175">Coiled coil</keyword>
<dbReference type="GO" id="GO:0000779">
    <property type="term" value="C:condensed chromosome, centromeric region"/>
    <property type="evidence" value="ECO:0007669"/>
    <property type="project" value="TreeGrafter"/>
</dbReference>
<feature type="region of interest" description="Disordered" evidence="8">
    <location>
        <begin position="369"/>
        <end position="408"/>
    </location>
</feature>
<dbReference type="GO" id="GO:0042393">
    <property type="term" value="F:histone binding"/>
    <property type="evidence" value="ECO:0007669"/>
    <property type="project" value="TreeGrafter"/>
</dbReference>
<evidence type="ECO:0000256" key="1">
    <source>
        <dbReference type="ARBA" id="ARBA00004123"/>
    </source>
</evidence>
<feature type="compositionally biased region" description="Basic residues" evidence="8">
    <location>
        <begin position="1892"/>
        <end position="1917"/>
    </location>
</feature>
<feature type="non-terminal residue" evidence="12">
    <location>
        <position position="1"/>
    </location>
</feature>
<feature type="region of interest" description="Disordered" evidence="8">
    <location>
        <begin position="2122"/>
        <end position="2150"/>
    </location>
</feature>
<evidence type="ECO:0000256" key="5">
    <source>
        <dbReference type="ARBA" id="ARBA00023242"/>
    </source>
</evidence>
<dbReference type="GO" id="GO:0007076">
    <property type="term" value="P:mitotic chromosome condensation"/>
    <property type="evidence" value="ECO:0007669"/>
    <property type="project" value="InterPro"/>
</dbReference>
<dbReference type="Pfam" id="PF12717">
    <property type="entry name" value="Cnd1"/>
    <property type="match status" value="1"/>
</dbReference>
<evidence type="ECO:0000313" key="13">
    <source>
        <dbReference type="Proteomes" id="UP000318571"/>
    </source>
</evidence>
<dbReference type="InterPro" id="IPR031729">
    <property type="entry name" value="Fanconi_A_N"/>
</dbReference>
<name>A0A553N9N0_TIGCA</name>
<dbReference type="GO" id="GO:0005634">
    <property type="term" value="C:nucleus"/>
    <property type="evidence" value="ECO:0007669"/>
    <property type="project" value="UniProtKB-SubCell"/>
</dbReference>
<dbReference type="PANTHER" id="PTHR14222">
    <property type="entry name" value="CONDENSIN"/>
    <property type="match status" value="1"/>
</dbReference>
<dbReference type="Pfam" id="PF15865">
    <property type="entry name" value="Fanconi_A_N"/>
    <property type="match status" value="1"/>
</dbReference>
<dbReference type="GO" id="GO:0051301">
    <property type="term" value="P:cell division"/>
    <property type="evidence" value="ECO:0007669"/>
    <property type="project" value="UniProtKB-KW"/>
</dbReference>
<gene>
    <name evidence="12" type="ORF">TCAL_11306</name>
</gene>
<evidence type="ECO:0000256" key="6">
    <source>
        <dbReference type="ARBA" id="ARBA00023306"/>
    </source>
</evidence>
<keyword evidence="2" id="KW-0132">Cell division</keyword>
<accession>A0A553N9N0</accession>
<evidence type="ECO:0008006" key="14">
    <source>
        <dbReference type="Google" id="ProtNLM"/>
    </source>
</evidence>
<dbReference type="Proteomes" id="UP000318571">
    <property type="component" value="Chromosome 8"/>
</dbReference>
<feature type="compositionally biased region" description="Basic and acidic residues" evidence="8">
    <location>
        <begin position="382"/>
        <end position="391"/>
    </location>
</feature>
<feature type="region of interest" description="Disordered" evidence="8">
    <location>
        <begin position="112"/>
        <end position="138"/>
    </location>
</feature>
<dbReference type="GO" id="GO:0010032">
    <property type="term" value="P:meiotic chromosome condensation"/>
    <property type="evidence" value="ECO:0007669"/>
    <property type="project" value="TreeGrafter"/>
</dbReference>
<dbReference type="STRING" id="6832.A0A553N9N0"/>
<dbReference type="GO" id="GO:0000796">
    <property type="term" value="C:condensin complex"/>
    <property type="evidence" value="ECO:0007669"/>
    <property type="project" value="TreeGrafter"/>
</dbReference>
<organism evidence="12 13">
    <name type="scientific">Tigriopus californicus</name>
    <name type="common">Marine copepod</name>
    <dbReference type="NCBI Taxonomy" id="6832"/>
    <lineage>
        <taxon>Eukaryota</taxon>
        <taxon>Metazoa</taxon>
        <taxon>Ecdysozoa</taxon>
        <taxon>Arthropoda</taxon>
        <taxon>Crustacea</taxon>
        <taxon>Multicrustacea</taxon>
        <taxon>Hexanauplia</taxon>
        <taxon>Copepoda</taxon>
        <taxon>Harpacticoida</taxon>
        <taxon>Harpacticidae</taxon>
        <taxon>Tigriopus</taxon>
    </lineage>
</organism>
<feature type="compositionally biased region" description="Basic residues" evidence="8">
    <location>
        <begin position="114"/>
        <end position="132"/>
    </location>
</feature>
<evidence type="ECO:0000256" key="7">
    <source>
        <dbReference type="SAM" id="Coils"/>
    </source>
</evidence>
<feature type="compositionally biased region" description="Polar residues" evidence="8">
    <location>
        <begin position="1539"/>
        <end position="1550"/>
    </location>
</feature>
<proteinExistence type="predicted"/>
<dbReference type="InterPro" id="IPR011989">
    <property type="entry name" value="ARM-like"/>
</dbReference>
<feature type="domain" description="Condensin complex subunit 1 C-terminal" evidence="9">
    <location>
        <begin position="879"/>
        <end position="1044"/>
    </location>
</feature>
<feature type="compositionally biased region" description="Basic and acidic residues" evidence="8">
    <location>
        <begin position="1598"/>
        <end position="1630"/>
    </location>
</feature>
<evidence type="ECO:0000256" key="8">
    <source>
        <dbReference type="SAM" id="MobiDB-lite"/>
    </source>
</evidence>
<feature type="region of interest" description="Disordered" evidence="8">
    <location>
        <begin position="1392"/>
        <end position="1484"/>
    </location>
</feature>
<feature type="compositionally biased region" description="Basic residues" evidence="8">
    <location>
        <begin position="1765"/>
        <end position="1776"/>
    </location>
</feature>
<reference evidence="12 13" key="1">
    <citation type="journal article" date="2018" name="Nat. Ecol. Evol.">
        <title>Genomic signatures of mitonuclear coevolution across populations of Tigriopus californicus.</title>
        <authorList>
            <person name="Barreto F.S."/>
            <person name="Watson E.T."/>
            <person name="Lima T.G."/>
            <person name="Willett C.S."/>
            <person name="Edmands S."/>
            <person name="Li W."/>
            <person name="Burton R.S."/>
        </authorList>
    </citation>
    <scope>NUCLEOTIDE SEQUENCE [LARGE SCALE GENOMIC DNA]</scope>
    <source>
        <strain evidence="12 13">San Diego</strain>
    </source>
</reference>
<keyword evidence="4" id="KW-0226">DNA condensation</keyword>
<evidence type="ECO:0000256" key="3">
    <source>
        <dbReference type="ARBA" id="ARBA00022776"/>
    </source>
</evidence>
<feature type="compositionally biased region" description="Basic and acidic residues" evidence="8">
    <location>
        <begin position="1652"/>
        <end position="1663"/>
    </location>
</feature>
<feature type="region of interest" description="Disordered" evidence="8">
    <location>
        <begin position="2019"/>
        <end position="2081"/>
    </location>
</feature>
<feature type="compositionally biased region" description="Low complexity" evidence="8">
    <location>
        <begin position="2043"/>
        <end position="2068"/>
    </location>
</feature>
<protein>
    <recommendedName>
        <fullName evidence="14">Condensin complex subunit 1 C-terminal domain-containing protein</fullName>
    </recommendedName>
</protein>
<feature type="region of interest" description="Disordered" evidence="8">
    <location>
        <begin position="1598"/>
        <end position="1922"/>
    </location>
</feature>
<dbReference type="InterPro" id="IPR055386">
    <property type="entry name" value="FANCA_helical"/>
</dbReference>
<evidence type="ECO:0000256" key="4">
    <source>
        <dbReference type="ARBA" id="ARBA00023067"/>
    </source>
</evidence>
<feature type="domain" description="Fanconi anaemia group A protein helical" evidence="11">
    <location>
        <begin position="2468"/>
        <end position="2537"/>
    </location>
</feature>
<sequence>VAQSAKAILAASAADSDQSETGATHSSSGFWSTLNDSGIPYRSLIALLFHFMDSGQKFESGHVERQLCLQATSLYFIFLALPGSGAFKIFHPVLYQKALSTFKLSTKLKLGRLSPRKKKPPSARPPKSKHVPPPRNRLVRTTSVSSANLDEAGMLSEREVRDLTNALNAVIYDFHVFLDHHPLKRSLESMELTVSELVELTHLETSFANLDFGHRNRRSDLSALAFNAYCALEKICHPLHGDLRRSLLLILKCLLPAILMTHRGSSEIAPRGLTIIREHSLHFVKHLMRRIGQESHGAIEVLIQHLALQVPDKAEYRAKTSLAIVTLMRDLSVDIFNRVVRWIFAWAHNEKVAHRQFALEVMGRLMQENERSHGNPQDQPSEGDKRARVPTEEPTTTPDNLVDNLPEPPLPSSSSYLGDLVSHKFIFGVIFSRCRDVSATVRAKALQTLADITAAHNPTIIMVIQSMMEKPTESSTPMGNDDMVDFVELLGDEKADLARIHPLPSAACFTEFLRKRALDDSVYVRKNALQVIVNVLKFSEDLVRHDLVSILSEHCRDSSLMVRKLMATSLTDLLKMYSSKPVMIRHWVDGLFPLILDGVWECLFGNLVPFSDASREAHFLPWKILQSSEELKMTKYLSRACGFWAKEGQLKANVIIVLKTHVHTENNDLAWLLLSLISAHVSIADPHFVMEYFNTSIHTPEGVGLYTLQQVLRVLFSSVIRLSSEEQRLLQKDLILLVKRFAIPPELIPTAVDIATVVSNIESGDNLKAFQSAVDSWTSEIIETIDRELSEKILNPSGEDVEDVPMMRKIFTLEDLASIMPTSQTQSSQPPPCAFQPTTRLQALTIVTLAKMCLQHEDMAKKIIPAFGQILDTSGDNAVKNNIMYALTDMCVRYASLVDPLIPQITACLKDDSLAVRRSTLITLIHLLQEDYLKMSGRGAFFFRIMQTLNDDSDEMRHLTTFYLQQRLVKRKPKVMFQHFTESLFHFNEYEIHETYNKFTISDREKRLFSMKGVEYREDRMKLYRFMLECMSDEQRFQTTYRLCKDILEGAVEGQVVLGHESYDLLRDTFRCLSCEEIKLASLKSKADEPDEANNTGIAVGQTTDMSGAIQSALKKNIISQVVKKNVIENIIPIIIALKHRLEELGSGLIDDLMNYLRELMKDYKNEVKDMLAADKNLATEIEKDLKKWEEEQKKLEEARREAESQEKSPTQRDLLLRAVVESAVNVFQQKQKDLEQRREAGEIIDDDSLSSSQSGDPLDEFLTKNVGKAGDVSTTNLSTLLSPKVVVQDVLGDVIQCPTPKSTARSIGRSPRPSLTENRGEAIKRKLISSYDEPLMVVAEESILMTEADQEHLAGEVLSELHSVHQGHKSIITSVPTLAEINKELEIVVSQTKQKQRLKNMDVPDDGDQEPKKTPVKIARQGEDVEVGISAQDPNPPKTKSPVCGSPISGEESTNRVDEGPPSVADGPLKKTDEDNASPSDMVDVAVNQSVAIDEVPEHHVDLDGGEQAKVAGDEEETCPEKIRSTTSSIETTETAENSDLSSQSQANASKLEFPSSPREVVPEALPEETHDECWSDPQSNLIDQCETEEANKLKLNLVEESHEEVSKCEDSPHPPVAPHDDRKRRNSDIVEGQESPSKPTPKKQRTNQQKTREKSKVKEVEPQSTEEASEESNALESGAEICHKPKRARAKRDPITKARHQTQELYQELVTKGCQVRNEGSPRRRRHHRHHHHHRYSPAKAVEEKVPPRKARKGSTQSIQKSKPSKTRGTKRKVISQESADEPKPSTKSVPEQSSPPKRRRTTSRRLQEAKETGETTCTSKGKDDHPTHSTTEATPAKAANKTLAVRATEMETTATPKRSYQRVVGTMDKMTPKSPVPISKKVLVAKSSPRSKRRKALPFLRNRRKSMARSKKSTTRSSILPKDQENRVVRGAVAPSSDASSEESEITFNLSKANTKAKPRLVLNEDDPELDAEVSFKAPELVPLLRRLPQKSILSHSKCAGSLINKSALKEVSFKEPSLGETSTTRRFQLATKAKEKRQSLSASASASGAVSPASSSSSVSISKSTRAQPSLPLPRHNLAKTHQARLKNVLRAISTPNRQGVSQDNLTFLEQSHDLSAIPILSPPSTRKKRPQAHPPPDQPSSDGSALSFRRAPIMSALEQTFTQELAQFRWKDQIRLVRLFGAPKPELQTVKTTWMRCVFKHAEPAARLFHHLNEQSTLELSAIQGLAKSMMGFFLSESPSTLEEALQHQGVAPLPELSPLDELMLELLVPFKSEDIMGVIRRSALHENFQLQWNRMGYLISKFLLWMEGAEALLEDFIATHLAQSIIHARIDRFQAVLFVVRAACSASKSGLFPNYRQWCQRAWKPAHQPWMSQPEKWATFLDFLTRMVPYERAVCLTAHIAVPFSHALTPSMRALWSDYCHLARTRLSDFKSSNRLASDEEPSSIFQQPFLGSSSESLPEVKHDVTKALAEFEVQGRKIPQKILEASIFRKAYFQGQFLPCLLSAEFSGPGQEAFIEELVKKGKIPRKLLNQ</sequence>
<dbReference type="SUPFAM" id="SSF48371">
    <property type="entry name" value="ARM repeat"/>
    <property type="match status" value="1"/>
</dbReference>
<feature type="compositionally biased region" description="Basic residues" evidence="8">
    <location>
        <begin position="1725"/>
        <end position="1739"/>
    </location>
</feature>
<feature type="compositionally biased region" description="Low complexity" evidence="8">
    <location>
        <begin position="1673"/>
        <end position="1682"/>
    </location>
</feature>
<dbReference type="InterPro" id="IPR032682">
    <property type="entry name" value="Cnd1_C"/>
</dbReference>
<evidence type="ECO:0000259" key="11">
    <source>
        <dbReference type="Pfam" id="PF24781"/>
    </source>
</evidence>
<feature type="domain" description="Fanconi anaemia group A protein N-terminal" evidence="10">
    <location>
        <begin position="2245"/>
        <end position="2438"/>
    </location>
</feature>
<comment type="caution">
    <text evidence="12">The sequence shown here is derived from an EMBL/GenBank/DDBJ whole genome shotgun (WGS) entry which is preliminary data.</text>
</comment>
<comment type="subcellular location">
    <subcellularLocation>
        <location evidence="1">Nucleus</location>
    </subcellularLocation>
</comment>
<evidence type="ECO:0000259" key="9">
    <source>
        <dbReference type="Pfam" id="PF12717"/>
    </source>
</evidence>
<dbReference type="Pfam" id="PF24781">
    <property type="entry name" value="FANCA_helical"/>
    <property type="match status" value="1"/>
</dbReference>
<evidence type="ECO:0000259" key="10">
    <source>
        <dbReference type="Pfam" id="PF15865"/>
    </source>
</evidence>
<feature type="coiled-coil region" evidence="7">
    <location>
        <begin position="1154"/>
        <end position="1209"/>
    </location>
</feature>
<feature type="region of interest" description="Disordered" evidence="8">
    <location>
        <begin position="1498"/>
        <end position="1583"/>
    </location>
</feature>
<keyword evidence="5" id="KW-0539">Nucleus</keyword>
<keyword evidence="3" id="KW-0498">Mitosis</keyword>
<evidence type="ECO:0000313" key="12">
    <source>
        <dbReference type="EMBL" id="TRY62148.1"/>
    </source>
</evidence>
<keyword evidence="6" id="KW-0131">Cell cycle</keyword>
<feature type="compositionally biased region" description="Low complexity" evidence="8">
    <location>
        <begin position="1526"/>
        <end position="1537"/>
    </location>
</feature>
<dbReference type="Gene3D" id="1.25.10.10">
    <property type="entry name" value="Leucine-rich Repeat Variant"/>
    <property type="match status" value="2"/>
</dbReference>
<dbReference type="EMBL" id="VCGU01000459">
    <property type="protein sequence ID" value="TRY62148.1"/>
    <property type="molecule type" value="Genomic_DNA"/>
</dbReference>
<evidence type="ECO:0000256" key="2">
    <source>
        <dbReference type="ARBA" id="ARBA00022618"/>
    </source>
</evidence>
<dbReference type="PANTHER" id="PTHR14222:SF1">
    <property type="entry name" value="CONDENSIN-2 COMPLEX SUBUNIT D3"/>
    <property type="match status" value="1"/>
</dbReference>